<dbReference type="AlphaFoldDB" id="A0A0C2Y462"/>
<feature type="region of interest" description="Disordered" evidence="1">
    <location>
        <begin position="35"/>
        <end position="59"/>
    </location>
</feature>
<organism evidence="2 3">
    <name type="scientific">Hebeloma cylindrosporum</name>
    <dbReference type="NCBI Taxonomy" id="76867"/>
    <lineage>
        <taxon>Eukaryota</taxon>
        <taxon>Fungi</taxon>
        <taxon>Dikarya</taxon>
        <taxon>Basidiomycota</taxon>
        <taxon>Agaricomycotina</taxon>
        <taxon>Agaricomycetes</taxon>
        <taxon>Agaricomycetidae</taxon>
        <taxon>Agaricales</taxon>
        <taxon>Agaricineae</taxon>
        <taxon>Hymenogastraceae</taxon>
        <taxon>Hebeloma</taxon>
    </lineage>
</organism>
<accession>A0A0C2Y462</accession>
<dbReference type="Proteomes" id="UP000053424">
    <property type="component" value="Unassembled WGS sequence"/>
</dbReference>
<dbReference type="EMBL" id="KN831812">
    <property type="protein sequence ID" value="KIM35867.1"/>
    <property type="molecule type" value="Genomic_DNA"/>
</dbReference>
<evidence type="ECO:0000313" key="2">
    <source>
        <dbReference type="EMBL" id="KIM35867.1"/>
    </source>
</evidence>
<gene>
    <name evidence="2" type="ORF">M413DRAFT_323989</name>
</gene>
<proteinExistence type="predicted"/>
<name>A0A0C2Y462_HEBCY</name>
<protein>
    <submittedName>
        <fullName evidence="2">Uncharacterized protein</fullName>
    </submittedName>
</protein>
<reference evidence="3" key="2">
    <citation type="submission" date="2015-01" db="EMBL/GenBank/DDBJ databases">
        <title>Evolutionary Origins and Diversification of the Mycorrhizal Mutualists.</title>
        <authorList>
            <consortium name="DOE Joint Genome Institute"/>
            <consortium name="Mycorrhizal Genomics Consortium"/>
            <person name="Kohler A."/>
            <person name="Kuo A."/>
            <person name="Nagy L.G."/>
            <person name="Floudas D."/>
            <person name="Copeland A."/>
            <person name="Barry K.W."/>
            <person name="Cichocki N."/>
            <person name="Veneault-Fourrey C."/>
            <person name="LaButti K."/>
            <person name="Lindquist E.A."/>
            <person name="Lipzen A."/>
            <person name="Lundell T."/>
            <person name="Morin E."/>
            <person name="Murat C."/>
            <person name="Riley R."/>
            <person name="Ohm R."/>
            <person name="Sun H."/>
            <person name="Tunlid A."/>
            <person name="Henrissat B."/>
            <person name="Grigoriev I.V."/>
            <person name="Hibbett D.S."/>
            <person name="Martin F."/>
        </authorList>
    </citation>
    <scope>NUCLEOTIDE SEQUENCE [LARGE SCALE GENOMIC DNA]</scope>
    <source>
        <strain evidence="3">h7</strain>
    </source>
</reference>
<sequence>MSFQTTEPPISVNVAFGRYSVFIGSQMRLSLIGDERRTHDSKHGSTNRMPLPHGKNFYP</sequence>
<reference evidence="2 3" key="1">
    <citation type="submission" date="2014-04" db="EMBL/GenBank/DDBJ databases">
        <authorList>
            <consortium name="DOE Joint Genome Institute"/>
            <person name="Kuo A."/>
            <person name="Gay G."/>
            <person name="Dore J."/>
            <person name="Kohler A."/>
            <person name="Nagy L.G."/>
            <person name="Floudas D."/>
            <person name="Copeland A."/>
            <person name="Barry K.W."/>
            <person name="Cichocki N."/>
            <person name="Veneault-Fourrey C."/>
            <person name="LaButti K."/>
            <person name="Lindquist E.A."/>
            <person name="Lipzen A."/>
            <person name="Lundell T."/>
            <person name="Morin E."/>
            <person name="Murat C."/>
            <person name="Sun H."/>
            <person name="Tunlid A."/>
            <person name="Henrissat B."/>
            <person name="Grigoriev I.V."/>
            <person name="Hibbett D.S."/>
            <person name="Martin F."/>
            <person name="Nordberg H.P."/>
            <person name="Cantor M.N."/>
            <person name="Hua S.X."/>
        </authorList>
    </citation>
    <scope>NUCLEOTIDE SEQUENCE [LARGE SCALE GENOMIC DNA]</scope>
    <source>
        <strain evidence="3">h7</strain>
    </source>
</reference>
<dbReference type="HOGENOM" id="CLU_2961046_0_0_1"/>
<evidence type="ECO:0000313" key="3">
    <source>
        <dbReference type="Proteomes" id="UP000053424"/>
    </source>
</evidence>
<evidence type="ECO:0000256" key="1">
    <source>
        <dbReference type="SAM" id="MobiDB-lite"/>
    </source>
</evidence>
<keyword evidence="3" id="KW-1185">Reference proteome</keyword>